<organism evidence="4 5">
    <name type="scientific">Chaetoceros tenuissimus</name>
    <dbReference type="NCBI Taxonomy" id="426638"/>
    <lineage>
        <taxon>Eukaryota</taxon>
        <taxon>Sar</taxon>
        <taxon>Stramenopiles</taxon>
        <taxon>Ochrophyta</taxon>
        <taxon>Bacillariophyta</taxon>
        <taxon>Coscinodiscophyceae</taxon>
        <taxon>Chaetocerotophycidae</taxon>
        <taxon>Chaetocerotales</taxon>
        <taxon>Chaetocerotaceae</taxon>
        <taxon>Chaetoceros</taxon>
    </lineage>
</organism>
<evidence type="ECO:0000259" key="3">
    <source>
        <dbReference type="Pfam" id="PF08241"/>
    </source>
</evidence>
<name>A0AAD3DCQ0_9STRA</name>
<dbReference type="Gene3D" id="3.40.50.150">
    <property type="entry name" value="Vaccinia Virus protein VP39"/>
    <property type="match status" value="1"/>
</dbReference>
<reference evidence="4 5" key="1">
    <citation type="journal article" date="2021" name="Sci. Rep.">
        <title>The genome of the diatom Chaetoceros tenuissimus carries an ancient integrated fragment of an extant virus.</title>
        <authorList>
            <person name="Hongo Y."/>
            <person name="Kimura K."/>
            <person name="Takaki Y."/>
            <person name="Yoshida Y."/>
            <person name="Baba S."/>
            <person name="Kobayashi G."/>
            <person name="Nagasaki K."/>
            <person name="Hano T."/>
            <person name="Tomaru Y."/>
        </authorList>
    </citation>
    <scope>NUCLEOTIDE SEQUENCE [LARGE SCALE GENOMIC DNA]</scope>
    <source>
        <strain evidence="4 5">NIES-3715</strain>
    </source>
</reference>
<evidence type="ECO:0000313" key="4">
    <source>
        <dbReference type="EMBL" id="GFH60876.1"/>
    </source>
</evidence>
<sequence length="369" mass="41406">MRFLGAVALLLTNFTSHGFLHPSANAIAKSRDVAFGGLRKVSSRRTSLNEQRMAEKILADPKWPSEWPYTASDLARMDEEVDTVFYSSARLVTHIDDPAIMALTNYYASEFKDGDDVLDICSSWISHYPKEWKGNVVGLGMNEYELSQNKVLNSYDVKDLNEDPTFPYDDASFDTVTCVVSVDYLNKPREIFEEIGRVLRPGGKALIAISNRCFPTKAWNLWLRTNDFEHVFIVGSFFHFTTGVFEEPSCADISPNPGRSDPMYVIKGVKKVTVDNSTEKEVLVEEPTSESSQEEKSTVVAKDSTEADENTGEKSKKRKDVMAFLKSKGAIGMRQDFSKAKGVDEGSEDRSLEDLKTIQTIRGLKKNKD</sequence>
<evidence type="ECO:0000256" key="2">
    <source>
        <dbReference type="SAM" id="SignalP"/>
    </source>
</evidence>
<protein>
    <recommendedName>
        <fullName evidence="3">Methyltransferase type 11 domain-containing protein</fullName>
    </recommendedName>
</protein>
<evidence type="ECO:0000256" key="1">
    <source>
        <dbReference type="SAM" id="MobiDB-lite"/>
    </source>
</evidence>
<dbReference type="SUPFAM" id="SSF53335">
    <property type="entry name" value="S-adenosyl-L-methionine-dependent methyltransferases"/>
    <property type="match status" value="1"/>
</dbReference>
<dbReference type="InterPro" id="IPR013216">
    <property type="entry name" value="Methyltransf_11"/>
</dbReference>
<dbReference type="PANTHER" id="PTHR43036">
    <property type="entry name" value="OSJNBB0011N17.9 PROTEIN"/>
    <property type="match status" value="1"/>
</dbReference>
<comment type="caution">
    <text evidence="4">The sequence shown here is derived from an EMBL/GenBank/DDBJ whole genome shotgun (WGS) entry which is preliminary data.</text>
</comment>
<dbReference type="AlphaFoldDB" id="A0AAD3DCQ0"/>
<keyword evidence="2" id="KW-0732">Signal</keyword>
<proteinExistence type="predicted"/>
<feature type="chain" id="PRO_5042232467" description="Methyltransferase type 11 domain-containing protein" evidence="2">
    <location>
        <begin position="19"/>
        <end position="369"/>
    </location>
</feature>
<gene>
    <name evidence="4" type="ORF">CTEN210_17352</name>
</gene>
<evidence type="ECO:0000313" key="5">
    <source>
        <dbReference type="Proteomes" id="UP001054902"/>
    </source>
</evidence>
<feature type="signal peptide" evidence="2">
    <location>
        <begin position="1"/>
        <end position="18"/>
    </location>
</feature>
<feature type="region of interest" description="Disordered" evidence="1">
    <location>
        <begin position="280"/>
        <end position="320"/>
    </location>
</feature>
<keyword evidence="5" id="KW-1185">Reference proteome</keyword>
<dbReference type="Pfam" id="PF08241">
    <property type="entry name" value="Methyltransf_11"/>
    <property type="match status" value="1"/>
</dbReference>
<dbReference type="InterPro" id="IPR029063">
    <property type="entry name" value="SAM-dependent_MTases_sf"/>
</dbReference>
<dbReference type="Proteomes" id="UP001054902">
    <property type="component" value="Unassembled WGS sequence"/>
</dbReference>
<dbReference type="EMBL" id="BLLK01000069">
    <property type="protein sequence ID" value="GFH60876.1"/>
    <property type="molecule type" value="Genomic_DNA"/>
</dbReference>
<dbReference type="GO" id="GO:0008757">
    <property type="term" value="F:S-adenosylmethionine-dependent methyltransferase activity"/>
    <property type="evidence" value="ECO:0007669"/>
    <property type="project" value="InterPro"/>
</dbReference>
<dbReference type="PANTHER" id="PTHR43036:SF2">
    <property type="entry name" value="OS04G0481300 PROTEIN"/>
    <property type="match status" value="1"/>
</dbReference>
<accession>A0AAD3DCQ0</accession>
<dbReference type="CDD" id="cd02440">
    <property type="entry name" value="AdoMet_MTases"/>
    <property type="match status" value="1"/>
</dbReference>
<feature type="domain" description="Methyltransferase type 11" evidence="3">
    <location>
        <begin position="133"/>
        <end position="207"/>
    </location>
</feature>